<dbReference type="Proteomes" id="UP000002668">
    <property type="component" value="Genome"/>
</dbReference>
<keyword evidence="1" id="KW-1133">Transmembrane helix</keyword>
<sequence length="160" mass="17483">MRTTIRNQACNTNSVDIVPYLPNEVLGLGRVVAEVDSGLHSRCGLINSSVPSTIGIQQKMARWVARVKARAPTCLSATLVAGMIGNTRIMAYRASIDIDLAFGACTLLVRRVKAHKMQRICIVTRTLVVASIMVNLIQPVEDTPMLRIPGSLVLSPRFNR</sequence>
<gene>
    <name evidence="2" type="ORF">LEMA_P068530.1</name>
</gene>
<keyword evidence="1" id="KW-0472">Membrane</keyword>
<organism evidence="3">
    <name type="scientific">Leptosphaeria maculans (strain JN3 / isolate v23.1.3 / race Av1-4-5-6-7-8)</name>
    <name type="common">Blackleg fungus</name>
    <name type="synonym">Phoma lingam</name>
    <dbReference type="NCBI Taxonomy" id="985895"/>
    <lineage>
        <taxon>Eukaryota</taxon>
        <taxon>Fungi</taxon>
        <taxon>Dikarya</taxon>
        <taxon>Ascomycota</taxon>
        <taxon>Pezizomycotina</taxon>
        <taxon>Dothideomycetes</taxon>
        <taxon>Pleosporomycetidae</taxon>
        <taxon>Pleosporales</taxon>
        <taxon>Pleosporineae</taxon>
        <taxon>Leptosphaeriaceae</taxon>
        <taxon>Plenodomus</taxon>
        <taxon>Plenodomus lingam/Leptosphaeria maculans species complex</taxon>
    </lineage>
</organism>
<keyword evidence="1" id="KW-0812">Transmembrane</keyword>
<keyword evidence="3" id="KW-1185">Reference proteome</keyword>
<protein>
    <submittedName>
        <fullName evidence="2">Predicted protein</fullName>
    </submittedName>
</protein>
<evidence type="ECO:0000313" key="2">
    <source>
        <dbReference type="EMBL" id="CBX91345.1"/>
    </source>
</evidence>
<feature type="transmembrane region" description="Helical" evidence="1">
    <location>
        <begin position="120"/>
        <end position="137"/>
    </location>
</feature>
<dbReference type="InParanoid" id="E4ZJR0"/>
<evidence type="ECO:0000313" key="3">
    <source>
        <dbReference type="Proteomes" id="UP000002668"/>
    </source>
</evidence>
<accession>E4ZJR0</accession>
<dbReference type="HOGENOM" id="CLU_1652459_0_0_1"/>
<dbReference type="VEuPathDB" id="FungiDB:LEMA_P068530.1"/>
<proteinExistence type="predicted"/>
<evidence type="ECO:0000256" key="1">
    <source>
        <dbReference type="SAM" id="Phobius"/>
    </source>
</evidence>
<dbReference type="EMBL" id="FP929072">
    <property type="protein sequence ID" value="CBX91345.1"/>
    <property type="molecule type" value="Genomic_DNA"/>
</dbReference>
<name>E4ZJR0_LEPMJ</name>
<reference evidence="3" key="1">
    <citation type="journal article" date="2011" name="Nat. Commun.">
        <title>Effector diversification within compartments of the Leptosphaeria maculans genome affected by Repeat-Induced Point mutations.</title>
        <authorList>
            <person name="Rouxel T."/>
            <person name="Grandaubert J."/>
            <person name="Hane J.K."/>
            <person name="Hoede C."/>
            <person name="van de Wouw A.P."/>
            <person name="Couloux A."/>
            <person name="Dominguez V."/>
            <person name="Anthouard V."/>
            <person name="Bally P."/>
            <person name="Bourras S."/>
            <person name="Cozijnsen A.J."/>
            <person name="Ciuffetti L.M."/>
            <person name="Degrave A."/>
            <person name="Dilmaghani A."/>
            <person name="Duret L."/>
            <person name="Fudal I."/>
            <person name="Goodwin S.B."/>
            <person name="Gout L."/>
            <person name="Glaser N."/>
            <person name="Linglin J."/>
            <person name="Kema G.H.J."/>
            <person name="Lapalu N."/>
            <person name="Lawrence C.B."/>
            <person name="May K."/>
            <person name="Meyer M."/>
            <person name="Ollivier B."/>
            <person name="Poulain J."/>
            <person name="Schoch C.L."/>
            <person name="Simon A."/>
            <person name="Spatafora J.W."/>
            <person name="Stachowiak A."/>
            <person name="Turgeon B.G."/>
            <person name="Tyler B.M."/>
            <person name="Vincent D."/>
            <person name="Weissenbach J."/>
            <person name="Amselem J."/>
            <person name="Quesneville H."/>
            <person name="Oliver R.P."/>
            <person name="Wincker P."/>
            <person name="Balesdent M.-H."/>
            <person name="Howlett B.J."/>
        </authorList>
    </citation>
    <scope>NUCLEOTIDE SEQUENCE [LARGE SCALE GENOMIC DNA]</scope>
    <source>
        <strain evidence="3">JN3 / isolate v23.1.3 / race Av1-4-5-6-7-8</strain>
    </source>
</reference>
<dbReference type="AlphaFoldDB" id="E4ZJR0"/>